<evidence type="ECO:0000313" key="1">
    <source>
        <dbReference type="EMBL" id="OGG72979.1"/>
    </source>
</evidence>
<name>A0A1F6EH56_9BACT</name>
<dbReference type="EMBL" id="MFLY01000018">
    <property type="protein sequence ID" value="OGG72979.1"/>
    <property type="molecule type" value="Genomic_DNA"/>
</dbReference>
<dbReference type="SUPFAM" id="SSF143011">
    <property type="entry name" value="RelE-like"/>
    <property type="match status" value="1"/>
</dbReference>
<dbReference type="Proteomes" id="UP000177306">
    <property type="component" value="Unassembled WGS sequence"/>
</dbReference>
<sequence>MEVDFHSKFLKKFRKLPMNVRTRFVERKNLFINEPLHPILHNHAVDRAYPGCRSINVTGNYRAIFKPTKGGIIFMKIGTHPELYG</sequence>
<reference evidence="1 2" key="1">
    <citation type="journal article" date="2016" name="Nat. Commun.">
        <title>Thousands of microbial genomes shed light on interconnected biogeochemical processes in an aquifer system.</title>
        <authorList>
            <person name="Anantharaman K."/>
            <person name="Brown C.T."/>
            <person name="Hug L.A."/>
            <person name="Sharon I."/>
            <person name="Castelle C.J."/>
            <person name="Probst A.J."/>
            <person name="Thomas B.C."/>
            <person name="Singh A."/>
            <person name="Wilkins M.J."/>
            <person name="Karaoz U."/>
            <person name="Brodie E.L."/>
            <person name="Williams K.H."/>
            <person name="Hubbard S.S."/>
            <person name="Banfield J.F."/>
        </authorList>
    </citation>
    <scope>NUCLEOTIDE SEQUENCE [LARGE SCALE GENOMIC DNA]</scope>
</reference>
<dbReference type="AlphaFoldDB" id="A0A1F6EH56"/>
<gene>
    <name evidence="1" type="ORF">A3A38_04530</name>
</gene>
<accession>A0A1F6EH56</accession>
<evidence type="ECO:0000313" key="2">
    <source>
        <dbReference type="Proteomes" id="UP000177306"/>
    </source>
</evidence>
<dbReference type="Gene3D" id="3.30.2310.20">
    <property type="entry name" value="RelE-like"/>
    <property type="match status" value="1"/>
</dbReference>
<protein>
    <recommendedName>
        <fullName evidence="3">Plasmid stabilization protein</fullName>
    </recommendedName>
</protein>
<evidence type="ECO:0008006" key="3">
    <source>
        <dbReference type="Google" id="ProtNLM"/>
    </source>
</evidence>
<dbReference type="InterPro" id="IPR035093">
    <property type="entry name" value="RelE/ParE_toxin_dom_sf"/>
</dbReference>
<proteinExistence type="predicted"/>
<comment type="caution">
    <text evidence="1">The sequence shown here is derived from an EMBL/GenBank/DDBJ whole genome shotgun (WGS) entry which is preliminary data.</text>
</comment>
<organism evidence="1 2">
    <name type="scientific">Candidatus Kaiserbacteria bacterium RIFCSPLOWO2_01_FULL_53_17</name>
    <dbReference type="NCBI Taxonomy" id="1798511"/>
    <lineage>
        <taxon>Bacteria</taxon>
        <taxon>Candidatus Kaiseribacteriota</taxon>
    </lineage>
</organism>